<evidence type="ECO:0000256" key="1">
    <source>
        <dbReference type="ARBA" id="ARBA00022741"/>
    </source>
</evidence>
<dbReference type="Gene3D" id="1.10.10.60">
    <property type="entry name" value="Homeodomain-like"/>
    <property type="match status" value="1"/>
</dbReference>
<dbReference type="InterPro" id="IPR003593">
    <property type="entry name" value="AAA+_ATPase"/>
</dbReference>
<dbReference type="Pfam" id="PF00158">
    <property type="entry name" value="Sigma54_activat"/>
    <property type="match status" value="1"/>
</dbReference>
<evidence type="ECO:0000256" key="4">
    <source>
        <dbReference type="ARBA" id="ARBA00023125"/>
    </source>
</evidence>
<dbReference type="InterPro" id="IPR025943">
    <property type="entry name" value="Sigma_54_int_dom_ATP-bd_2"/>
</dbReference>
<dbReference type="Gene3D" id="3.30.450.20">
    <property type="entry name" value="PAS domain"/>
    <property type="match status" value="1"/>
</dbReference>
<feature type="domain" description="PAS" evidence="7">
    <location>
        <begin position="1"/>
        <end position="71"/>
    </location>
</feature>
<reference evidence="8" key="1">
    <citation type="submission" date="2024-05" db="EMBL/GenBank/DDBJ databases">
        <title>Alkalihalobacillus sp. strain MEB203 novel alkaliphilic bacterium from Lonar Lake, India.</title>
        <authorList>
            <person name="Joshi A."/>
            <person name="Thite S."/>
            <person name="Mengade P."/>
        </authorList>
    </citation>
    <scope>NUCLEOTIDE SEQUENCE</scope>
    <source>
        <strain evidence="8">MEB 203</strain>
    </source>
</reference>
<evidence type="ECO:0000256" key="3">
    <source>
        <dbReference type="ARBA" id="ARBA00023015"/>
    </source>
</evidence>
<dbReference type="SUPFAM" id="SSF46689">
    <property type="entry name" value="Homeodomain-like"/>
    <property type="match status" value="1"/>
</dbReference>
<evidence type="ECO:0000259" key="7">
    <source>
        <dbReference type="PROSITE" id="PS50112"/>
    </source>
</evidence>
<keyword evidence="3" id="KW-0805">Transcription regulation</keyword>
<dbReference type="SUPFAM" id="SSF52540">
    <property type="entry name" value="P-loop containing nucleoside triphosphate hydrolases"/>
    <property type="match status" value="1"/>
</dbReference>
<sequence>MLTTVIKELDVGIHVVNKNGETILYNHKMSAIESMNAQDVIGKNIRDVFQFPHEQTSTLLQALEKKQTTKNVKQQYFNNKGEEIITINHTYPFLYNDKLEGAFEIAKDVTKIEKLIRQNRQNQNTRYSFDSIIGTSTAIKEVIEDAKRVTRTPSSVLITGETGTGKEIFAQSIHNGSDRADQPFISQNCAALPDSLIEGLLFGTKRGSFTGAADHPGLFEQAHGGTLLLDEINSLNPNLQAKLLRAIQEKTIRRVGDTKDRTIDVRIISTINEDPINAIAEGRLRKDLYYRLSVVSLFIPPLRERLEDIEPLMKHFIDLYNYKFHMNVTGVANETLHQLYSYDWPGNVRELEHMVEAAMNLMLDEEEITMTYLPRIFQQRFLSQKQTQVVKVEAPIVNDFQRKDRLPLKAYLDNIEEQYVNAALSEHDGNISRAAEALGLSRQNLQYRIRKFKNKQG</sequence>
<dbReference type="EMBL" id="JAOTPO010000012">
    <property type="protein sequence ID" value="MDE5414891.1"/>
    <property type="molecule type" value="Genomic_DNA"/>
</dbReference>
<dbReference type="InterPro" id="IPR025944">
    <property type="entry name" value="Sigma_54_int_dom_CS"/>
</dbReference>
<evidence type="ECO:0000313" key="8">
    <source>
        <dbReference type="EMBL" id="MDE5414891.1"/>
    </source>
</evidence>
<dbReference type="PRINTS" id="PR01590">
    <property type="entry name" value="HTHFIS"/>
</dbReference>
<feature type="domain" description="Sigma-54 factor interaction" evidence="6">
    <location>
        <begin position="132"/>
        <end position="360"/>
    </location>
</feature>
<evidence type="ECO:0000259" key="6">
    <source>
        <dbReference type="PROSITE" id="PS50045"/>
    </source>
</evidence>
<dbReference type="PROSITE" id="PS00675">
    <property type="entry name" value="SIGMA54_INTERACT_1"/>
    <property type="match status" value="1"/>
</dbReference>
<keyword evidence="5" id="KW-0804">Transcription</keyword>
<keyword evidence="4" id="KW-0238">DNA-binding</keyword>
<dbReference type="PANTHER" id="PTHR32071:SF74">
    <property type="entry name" value="TRANSCRIPTIONAL ACTIVATOR ROCR"/>
    <property type="match status" value="1"/>
</dbReference>
<dbReference type="RefSeq" id="WP_373323166.1">
    <property type="nucleotide sequence ID" value="NZ_JAOTPO010000012.1"/>
</dbReference>
<dbReference type="CDD" id="cd00009">
    <property type="entry name" value="AAA"/>
    <property type="match status" value="1"/>
</dbReference>
<name>A0ABT5VHH0_9BACI</name>
<keyword evidence="1" id="KW-0547">Nucleotide-binding</keyword>
<evidence type="ECO:0000256" key="2">
    <source>
        <dbReference type="ARBA" id="ARBA00022840"/>
    </source>
</evidence>
<dbReference type="SUPFAM" id="SSF55785">
    <property type="entry name" value="PYP-like sensor domain (PAS domain)"/>
    <property type="match status" value="1"/>
</dbReference>
<dbReference type="InterPro" id="IPR002197">
    <property type="entry name" value="HTH_Fis"/>
</dbReference>
<dbReference type="InterPro" id="IPR000014">
    <property type="entry name" value="PAS"/>
</dbReference>
<dbReference type="InterPro" id="IPR027417">
    <property type="entry name" value="P-loop_NTPase"/>
</dbReference>
<dbReference type="InterPro" id="IPR058031">
    <property type="entry name" value="AAA_lid_NorR"/>
</dbReference>
<dbReference type="SMART" id="SM00382">
    <property type="entry name" value="AAA"/>
    <property type="match status" value="1"/>
</dbReference>
<proteinExistence type="predicted"/>
<dbReference type="Gene3D" id="1.10.8.60">
    <property type="match status" value="1"/>
</dbReference>
<dbReference type="Proteomes" id="UP001148125">
    <property type="component" value="Unassembled WGS sequence"/>
</dbReference>
<comment type="caution">
    <text evidence="8">The sequence shown here is derived from an EMBL/GenBank/DDBJ whole genome shotgun (WGS) entry which is preliminary data.</text>
</comment>
<dbReference type="PANTHER" id="PTHR32071">
    <property type="entry name" value="TRANSCRIPTIONAL REGULATORY PROTEIN"/>
    <property type="match status" value="1"/>
</dbReference>
<dbReference type="InterPro" id="IPR009057">
    <property type="entry name" value="Homeodomain-like_sf"/>
</dbReference>
<protein>
    <submittedName>
        <fullName evidence="8">Sigma 54-interacting transcriptional regulator</fullName>
    </submittedName>
</protein>
<dbReference type="Pfam" id="PF25601">
    <property type="entry name" value="AAA_lid_14"/>
    <property type="match status" value="1"/>
</dbReference>
<dbReference type="NCBIfam" id="TIGR00229">
    <property type="entry name" value="sensory_box"/>
    <property type="match status" value="1"/>
</dbReference>
<organism evidence="8 9">
    <name type="scientific">Alkalihalobacterium chitinilyticum</name>
    <dbReference type="NCBI Taxonomy" id="2980103"/>
    <lineage>
        <taxon>Bacteria</taxon>
        <taxon>Bacillati</taxon>
        <taxon>Bacillota</taxon>
        <taxon>Bacilli</taxon>
        <taxon>Bacillales</taxon>
        <taxon>Bacillaceae</taxon>
        <taxon>Alkalihalobacterium</taxon>
    </lineage>
</organism>
<keyword evidence="2" id="KW-0067">ATP-binding</keyword>
<evidence type="ECO:0000256" key="5">
    <source>
        <dbReference type="ARBA" id="ARBA00023163"/>
    </source>
</evidence>
<accession>A0ABT5VHH0</accession>
<dbReference type="InterPro" id="IPR002078">
    <property type="entry name" value="Sigma_54_int"/>
</dbReference>
<dbReference type="PROSITE" id="PS00676">
    <property type="entry name" value="SIGMA54_INTERACT_2"/>
    <property type="match status" value="1"/>
</dbReference>
<dbReference type="Pfam" id="PF02954">
    <property type="entry name" value="HTH_8"/>
    <property type="match status" value="1"/>
</dbReference>
<keyword evidence="9" id="KW-1185">Reference proteome</keyword>
<dbReference type="PROSITE" id="PS00688">
    <property type="entry name" value="SIGMA54_INTERACT_3"/>
    <property type="match status" value="1"/>
</dbReference>
<evidence type="ECO:0000313" key="9">
    <source>
        <dbReference type="Proteomes" id="UP001148125"/>
    </source>
</evidence>
<gene>
    <name evidence="8" type="ORF">N7Z68_16140</name>
</gene>
<dbReference type="Pfam" id="PF13426">
    <property type="entry name" value="PAS_9"/>
    <property type="match status" value="1"/>
</dbReference>
<dbReference type="InterPro" id="IPR035965">
    <property type="entry name" value="PAS-like_dom_sf"/>
</dbReference>
<dbReference type="Gene3D" id="3.40.50.300">
    <property type="entry name" value="P-loop containing nucleotide triphosphate hydrolases"/>
    <property type="match status" value="1"/>
</dbReference>
<dbReference type="PROSITE" id="PS50045">
    <property type="entry name" value="SIGMA54_INTERACT_4"/>
    <property type="match status" value="1"/>
</dbReference>
<dbReference type="InterPro" id="IPR025662">
    <property type="entry name" value="Sigma_54_int_dom_ATP-bd_1"/>
</dbReference>
<dbReference type="PROSITE" id="PS50112">
    <property type="entry name" value="PAS"/>
    <property type="match status" value="1"/>
</dbReference>